<evidence type="ECO:0000313" key="2">
    <source>
        <dbReference type="Proteomes" id="UP000050488"/>
    </source>
</evidence>
<dbReference type="EMBL" id="LKEV01000001">
    <property type="protein sequence ID" value="KQB87582.1"/>
    <property type="molecule type" value="Genomic_DNA"/>
</dbReference>
<dbReference type="RefSeq" id="WP_055176062.1">
    <property type="nucleotide sequence ID" value="NZ_JAUSQY010000001.1"/>
</dbReference>
<name>A0A0Q0U696_9CORY</name>
<organism evidence="1 2">
    <name type="scientific">Corynebacterium lowii</name>
    <dbReference type="NCBI Taxonomy" id="1544413"/>
    <lineage>
        <taxon>Bacteria</taxon>
        <taxon>Bacillati</taxon>
        <taxon>Actinomycetota</taxon>
        <taxon>Actinomycetes</taxon>
        <taxon>Mycobacteriales</taxon>
        <taxon>Corynebacteriaceae</taxon>
        <taxon>Corynebacterium</taxon>
    </lineage>
</organism>
<keyword evidence="2" id="KW-1185">Reference proteome</keyword>
<accession>A0A0Q0U696</accession>
<sequence length="260" mass="28552">MSASAALLAEVPPSPMIGTPRAVASGVDVLLIGSHRCLRPASRLSPVEIGPPTTIKHDSIRQAATVPVAGVAARVWHGWAPHHWDYPISAIPLTHHEDTRYCDALHGLATQLAADHLIPDVPDTTSVVIDPIVMAHPHASGTQHDPDALEDYAHGLIRPVMDAAPCGLIGLVIHGEEPDPWLGRGLVGVGYHWEDHQWAYQACFMPLCHGVPRAWLTRRHTIDPDDELPLQLHLWPHFFVRAPQQIAVMLRRTHRIGARK</sequence>
<gene>
    <name evidence="1" type="ORF">Clow_00642</name>
</gene>
<dbReference type="PATRIC" id="fig|1544413.3.peg.645"/>
<proteinExistence type="predicted"/>
<comment type="caution">
    <text evidence="1">The sequence shown here is derived from an EMBL/GenBank/DDBJ whole genome shotgun (WGS) entry which is preliminary data.</text>
</comment>
<protein>
    <submittedName>
        <fullName evidence="1">Uncharacterized protein</fullName>
    </submittedName>
</protein>
<evidence type="ECO:0000313" key="1">
    <source>
        <dbReference type="EMBL" id="KQB87582.1"/>
    </source>
</evidence>
<reference evidence="1 2" key="1">
    <citation type="submission" date="2015-10" db="EMBL/GenBank/DDBJ databases">
        <title>Corynebacteirum lowii and Corynebacterium oculi species nova, derived from human clinical disease and and emended description of Corynebacterium mastiditis.</title>
        <authorList>
            <person name="Bernard K."/>
            <person name="Pacheco A.L."/>
            <person name="Mcdougall C."/>
            <person name="Burtx T."/>
            <person name="Weibe D."/>
            <person name="Tyler S."/>
            <person name="Olson A.B."/>
            <person name="Cnockaert M."/>
            <person name="Eguchi H."/>
            <person name="Kuwahara T."/>
            <person name="Nakayama-Imaohji H."/>
            <person name="Boudewijins M."/>
            <person name="Van Hoecke F."/>
            <person name="Bernier A.-M."/>
            <person name="Vandamme P."/>
        </authorList>
    </citation>
    <scope>NUCLEOTIDE SEQUENCE [LARGE SCALE GENOMIC DNA]</scope>
    <source>
        <strain evidence="1 2">NML 130206</strain>
    </source>
</reference>
<dbReference type="OrthoDB" id="7849608at2"/>
<dbReference type="AlphaFoldDB" id="A0A0Q0U696"/>
<dbReference type="Proteomes" id="UP000050488">
    <property type="component" value="Unassembled WGS sequence"/>
</dbReference>